<feature type="domain" description="Xylose isomerase-like TIM barrel" evidence="1">
    <location>
        <begin position="24"/>
        <end position="260"/>
    </location>
</feature>
<dbReference type="Proteomes" id="UP000288351">
    <property type="component" value="Unassembled WGS sequence"/>
</dbReference>
<dbReference type="SUPFAM" id="SSF51658">
    <property type="entry name" value="Xylose isomerase-like"/>
    <property type="match status" value="1"/>
</dbReference>
<reference evidence="2 3" key="1">
    <citation type="journal article" date="2019" name="Microbiol. Resour. Announc.">
        <title>Draft Genome Sequence of the Most Traditional epsilon-Poly-l-Lysine Producer, Streptomyces albulus NBRC14147.</title>
        <authorList>
            <person name="Yamanaka K."/>
            <person name="Hamano Y."/>
        </authorList>
    </citation>
    <scope>NUCLEOTIDE SEQUENCE [LARGE SCALE GENOMIC DNA]</scope>
    <source>
        <strain evidence="2 3">NBRC 14147</strain>
    </source>
</reference>
<sequence length="283" mass="30483">MSDPRRVMWNGTVRSLSLADQLLAAQTAGCEALAITPSDYNRWLGTGISTREMRGMAADAGVGLTHLDPLVRWVDAWEPHLPGGEEFPVETVAFDEDDFFRMAAALGVESFTAWAGFPPGRYSREQLVDAFGGLCRRAAMEGLRCDLEFIPVFGIPDLRSAWDVVRSADAANSGIVFDLWHYMRGGRDDALLATIPGERITGVQLCDADAEVPEGMSLAYDGLNNRKAPGEGDFPVSEIVDVLRAIGGLNSVGLEVFSPAFDAMSAEEVGVRTRAALDAVLAT</sequence>
<dbReference type="InterPro" id="IPR050312">
    <property type="entry name" value="IolE/XylAMocC-like"/>
</dbReference>
<evidence type="ECO:0000259" key="1">
    <source>
        <dbReference type="Pfam" id="PF01261"/>
    </source>
</evidence>
<dbReference type="RefSeq" id="WP_016570457.1">
    <property type="nucleotide sequence ID" value="NZ_BHXC01000007.1"/>
</dbReference>
<dbReference type="InterPro" id="IPR013022">
    <property type="entry name" value="Xyl_isomerase-like_TIM-brl"/>
</dbReference>
<dbReference type="PANTHER" id="PTHR12110:SF48">
    <property type="entry name" value="BLL3656 PROTEIN"/>
    <property type="match status" value="1"/>
</dbReference>
<dbReference type="Gene3D" id="3.20.20.150">
    <property type="entry name" value="Divalent-metal-dependent TIM barrel enzymes"/>
    <property type="match status" value="1"/>
</dbReference>
<dbReference type="GO" id="GO:0016853">
    <property type="term" value="F:isomerase activity"/>
    <property type="evidence" value="ECO:0007669"/>
    <property type="project" value="UniProtKB-KW"/>
</dbReference>
<organism evidence="2 3">
    <name type="scientific">Streptomyces noursei</name>
    <name type="common">Streptomyces albulus</name>
    <dbReference type="NCBI Taxonomy" id="1971"/>
    <lineage>
        <taxon>Bacteria</taxon>
        <taxon>Bacillati</taxon>
        <taxon>Actinomycetota</taxon>
        <taxon>Actinomycetes</taxon>
        <taxon>Kitasatosporales</taxon>
        <taxon>Streptomycetaceae</taxon>
        <taxon>Streptomyces</taxon>
    </lineage>
</organism>
<dbReference type="PANTHER" id="PTHR12110">
    <property type="entry name" value="HYDROXYPYRUVATE ISOMERASE"/>
    <property type="match status" value="1"/>
</dbReference>
<dbReference type="EMBL" id="BHXC01000007">
    <property type="protein sequence ID" value="GCB94420.1"/>
    <property type="molecule type" value="Genomic_DNA"/>
</dbReference>
<evidence type="ECO:0000313" key="2">
    <source>
        <dbReference type="EMBL" id="GCB94420.1"/>
    </source>
</evidence>
<name>A0A401RA01_STRNR</name>
<dbReference type="AlphaFoldDB" id="A0A401RA01"/>
<comment type="caution">
    <text evidence="2">The sequence shown here is derived from an EMBL/GenBank/DDBJ whole genome shotgun (WGS) entry which is preliminary data.</text>
</comment>
<dbReference type="Pfam" id="PF01261">
    <property type="entry name" value="AP_endonuc_2"/>
    <property type="match status" value="1"/>
</dbReference>
<dbReference type="InterPro" id="IPR036237">
    <property type="entry name" value="Xyl_isomerase-like_sf"/>
</dbReference>
<keyword evidence="2" id="KW-0413">Isomerase</keyword>
<evidence type="ECO:0000313" key="3">
    <source>
        <dbReference type="Proteomes" id="UP000288351"/>
    </source>
</evidence>
<gene>
    <name evidence="2" type="ORF">SALB_07219</name>
</gene>
<protein>
    <submittedName>
        <fullName evidence="2">Sugar phosphate isomerase</fullName>
    </submittedName>
</protein>
<accession>A0A401RA01</accession>
<proteinExistence type="predicted"/>